<dbReference type="InterPro" id="IPR027994">
    <property type="entry name" value="WxL_dom"/>
</dbReference>
<proteinExistence type="predicted"/>
<reference evidence="4 5" key="1">
    <citation type="submission" date="2017-02" db="EMBL/GenBank/DDBJ databases">
        <authorList>
            <person name="Peterson S.W."/>
        </authorList>
    </citation>
    <scope>NUCLEOTIDE SEQUENCE [LARGE SCALE GENOMIC DNA]</scope>
    <source>
        <strain evidence="4 5">ATCC BAA-1030</strain>
    </source>
</reference>
<evidence type="ECO:0000256" key="2">
    <source>
        <dbReference type="SAM" id="SignalP"/>
    </source>
</evidence>
<dbReference type="OrthoDB" id="2185849at2"/>
<evidence type="ECO:0000256" key="1">
    <source>
        <dbReference type="SAM" id="MobiDB-lite"/>
    </source>
</evidence>
<dbReference type="Pfam" id="PF13731">
    <property type="entry name" value="WxL"/>
    <property type="match status" value="1"/>
</dbReference>
<organism evidence="4 5">
    <name type="scientific">Pilibacter termitis</name>
    <dbReference type="NCBI Taxonomy" id="263852"/>
    <lineage>
        <taxon>Bacteria</taxon>
        <taxon>Bacillati</taxon>
        <taxon>Bacillota</taxon>
        <taxon>Bacilli</taxon>
        <taxon>Lactobacillales</taxon>
        <taxon>Enterococcaceae</taxon>
        <taxon>Pilibacter</taxon>
    </lineage>
</organism>
<dbReference type="EMBL" id="FUXI01000026">
    <property type="protein sequence ID" value="SJZ99535.1"/>
    <property type="molecule type" value="Genomic_DNA"/>
</dbReference>
<evidence type="ECO:0000313" key="4">
    <source>
        <dbReference type="EMBL" id="SJZ99535.1"/>
    </source>
</evidence>
<evidence type="ECO:0000259" key="3">
    <source>
        <dbReference type="Pfam" id="PF13731"/>
    </source>
</evidence>
<feature type="domain" description="WxL" evidence="3">
    <location>
        <begin position="43"/>
        <end position="317"/>
    </location>
</feature>
<keyword evidence="2" id="KW-0732">Signal</keyword>
<feature type="signal peptide" evidence="2">
    <location>
        <begin position="1"/>
        <end position="26"/>
    </location>
</feature>
<feature type="chain" id="PRO_5012482042" evidence="2">
    <location>
        <begin position="27"/>
        <end position="317"/>
    </location>
</feature>
<name>A0A1T4Q705_9ENTE</name>
<gene>
    <name evidence="4" type="ORF">SAMN02745116_02088</name>
</gene>
<protein>
    <submittedName>
        <fullName evidence="4">WxL domain surface cell wall-binding</fullName>
    </submittedName>
</protein>
<evidence type="ECO:0000313" key="5">
    <source>
        <dbReference type="Proteomes" id="UP000190328"/>
    </source>
</evidence>
<accession>A0A1T4Q705</accession>
<sequence>MKKKVLGTVLVCASVLSVVTPLVANADTFDGTGKIAWLGKGPDPKDPANITPAIDPDQVGGDSGRLKGGIGQTMHAGELTIDAVSPLDFGTQTISTTAKTYQVVNKAVIEQGTFRAPTAAEVAAGATTAIFAPAAPAKPDLERGHFVQWTDARADTISSTGSVTAAKHGWTLDAKLTKQFSVTATPSSGTPVTYTLNGATLDYSNPLRNHTNGVGATLTKPAFTLAYNTSVQVATADQTNGRGTHTLEFGQVGDHYANTQSTYAGATAPADNIDKALAVTSGTDSYKKSVLLNVPAGNNIQKAIYTADITWTLTAAP</sequence>
<dbReference type="RefSeq" id="WP_078808006.1">
    <property type="nucleotide sequence ID" value="NZ_FUXI01000026.1"/>
</dbReference>
<dbReference type="AlphaFoldDB" id="A0A1T4Q705"/>
<feature type="region of interest" description="Disordered" evidence="1">
    <location>
        <begin position="41"/>
        <end position="60"/>
    </location>
</feature>
<keyword evidence="5" id="KW-1185">Reference proteome</keyword>
<dbReference type="Proteomes" id="UP000190328">
    <property type="component" value="Unassembled WGS sequence"/>
</dbReference>